<dbReference type="InterPro" id="IPR001660">
    <property type="entry name" value="SAM"/>
</dbReference>
<evidence type="ECO:0000256" key="3">
    <source>
        <dbReference type="ARBA" id="ARBA00022989"/>
    </source>
</evidence>
<dbReference type="InterPro" id="IPR003807">
    <property type="entry name" value="DUF202"/>
</dbReference>
<feature type="domain" description="SAM" evidence="5">
    <location>
        <begin position="25"/>
        <end position="90"/>
    </location>
</feature>
<dbReference type="EMBL" id="HBHW01010264">
    <property type="protein sequence ID" value="CAE0039834.1"/>
    <property type="molecule type" value="Transcribed_RNA"/>
</dbReference>
<gene>
    <name evidence="6" type="ORF">RMAR00112_LOCUS7793</name>
</gene>
<dbReference type="Gene3D" id="1.10.150.50">
    <property type="entry name" value="Transcription Factor, Ets-1"/>
    <property type="match status" value="1"/>
</dbReference>
<evidence type="ECO:0000256" key="4">
    <source>
        <dbReference type="ARBA" id="ARBA00023136"/>
    </source>
</evidence>
<dbReference type="SMART" id="SM00454">
    <property type="entry name" value="SAM"/>
    <property type="match status" value="1"/>
</dbReference>
<evidence type="ECO:0000256" key="1">
    <source>
        <dbReference type="ARBA" id="ARBA00004127"/>
    </source>
</evidence>
<dbReference type="Pfam" id="PF02656">
    <property type="entry name" value="DUF202"/>
    <property type="match status" value="1"/>
</dbReference>
<keyword evidence="3" id="KW-1133">Transmembrane helix</keyword>
<evidence type="ECO:0000259" key="5">
    <source>
        <dbReference type="PROSITE" id="PS50105"/>
    </source>
</evidence>
<dbReference type="SUPFAM" id="SSF47769">
    <property type="entry name" value="SAM/Pointed domain"/>
    <property type="match status" value="1"/>
</dbReference>
<dbReference type="InterPro" id="IPR013761">
    <property type="entry name" value="SAM/pointed_sf"/>
</dbReference>
<keyword evidence="4" id="KW-0472">Membrane</keyword>
<sequence length="240" mass="27068">MEDESTPLLLRSRTGVAEADISSAIEKNQVLEWLDSINMREHEERFLRNGVVTLDDIAALSAEDFRESLGIRRLGHRRAMWDAAALLRDAANPQTRREEGENISTLNHQMNIRTLLAWMRLTIQMKTLAVALIFLEGPPYVRLASSGLVIVAFFILFQAFRQYLTVTVSQAAIFVHCSWSQPRGRSRCALWPTSRNAGGFPADPSTWTDLSSSLYDLRSLGVPRTSQQLMMGFFLHISGE</sequence>
<comment type="subcellular location">
    <subcellularLocation>
        <location evidence="1">Endomembrane system</location>
        <topology evidence="1">Multi-pass membrane protein</topology>
    </subcellularLocation>
</comment>
<dbReference type="Pfam" id="PF00536">
    <property type="entry name" value="SAM_1"/>
    <property type="match status" value="1"/>
</dbReference>
<accession>A0A7S2ZGW8</accession>
<dbReference type="PROSITE" id="PS50105">
    <property type="entry name" value="SAM_DOMAIN"/>
    <property type="match status" value="1"/>
</dbReference>
<protein>
    <recommendedName>
        <fullName evidence="5">SAM domain-containing protein</fullName>
    </recommendedName>
</protein>
<evidence type="ECO:0000256" key="2">
    <source>
        <dbReference type="ARBA" id="ARBA00022692"/>
    </source>
</evidence>
<proteinExistence type="predicted"/>
<keyword evidence="2" id="KW-0812">Transmembrane</keyword>
<dbReference type="AlphaFoldDB" id="A0A7S2ZGW8"/>
<organism evidence="6">
    <name type="scientific">Rhodosorus marinus</name>
    <dbReference type="NCBI Taxonomy" id="101924"/>
    <lineage>
        <taxon>Eukaryota</taxon>
        <taxon>Rhodophyta</taxon>
        <taxon>Stylonematophyceae</taxon>
        <taxon>Stylonematales</taxon>
        <taxon>Stylonemataceae</taxon>
        <taxon>Rhodosorus</taxon>
    </lineage>
</organism>
<reference evidence="6" key="1">
    <citation type="submission" date="2021-01" db="EMBL/GenBank/DDBJ databases">
        <authorList>
            <person name="Corre E."/>
            <person name="Pelletier E."/>
            <person name="Niang G."/>
            <person name="Scheremetjew M."/>
            <person name="Finn R."/>
            <person name="Kale V."/>
            <person name="Holt S."/>
            <person name="Cochrane G."/>
            <person name="Meng A."/>
            <person name="Brown T."/>
            <person name="Cohen L."/>
        </authorList>
    </citation>
    <scope>NUCLEOTIDE SEQUENCE</scope>
    <source>
        <strain evidence="6">CCMP 769</strain>
    </source>
</reference>
<evidence type="ECO:0000313" key="6">
    <source>
        <dbReference type="EMBL" id="CAE0039834.1"/>
    </source>
</evidence>
<dbReference type="GO" id="GO:0012505">
    <property type="term" value="C:endomembrane system"/>
    <property type="evidence" value="ECO:0007669"/>
    <property type="project" value="UniProtKB-SubCell"/>
</dbReference>
<name>A0A7S2ZGW8_9RHOD</name>